<reference evidence="3 4" key="1">
    <citation type="journal article" date="2024" name="Nat. Commun.">
        <title>Phylogenomics reveals the evolutionary origins of lichenization in chlorophyte algae.</title>
        <authorList>
            <person name="Puginier C."/>
            <person name="Libourel C."/>
            <person name="Otte J."/>
            <person name="Skaloud P."/>
            <person name="Haon M."/>
            <person name="Grisel S."/>
            <person name="Petersen M."/>
            <person name="Berrin J.G."/>
            <person name="Delaux P.M."/>
            <person name="Dal Grande F."/>
            <person name="Keller J."/>
        </authorList>
    </citation>
    <scope>NUCLEOTIDE SEQUENCE [LARGE SCALE GENOMIC DNA]</scope>
    <source>
        <strain evidence="3 4">SAG 2043</strain>
    </source>
</reference>
<dbReference type="SUPFAM" id="SSF110455">
    <property type="entry name" value="Toprim domain"/>
    <property type="match status" value="1"/>
</dbReference>
<dbReference type="Proteomes" id="UP001489004">
    <property type="component" value="Unassembled WGS sequence"/>
</dbReference>
<dbReference type="PANTHER" id="PTHR39156:SF1">
    <property type="entry name" value="RIBONUCLEASE M5"/>
    <property type="match status" value="1"/>
</dbReference>
<gene>
    <name evidence="3" type="ORF">WJX72_002019</name>
</gene>
<proteinExistence type="predicted"/>
<dbReference type="InterPro" id="IPR025156">
    <property type="entry name" value="RNase_M5_C"/>
</dbReference>
<feature type="domain" description="Ribonuclease M5 C-terminal" evidence="2">
    <location>
        <begin position="131"/>
        <end position="219"/>
    </location>
</feature>
<name>A0AAW1P6X3_9CHLO</name>
<dbReference type="PANTHER" id="PTHR39156">
    <property type="entry name" value="RIBONUCLEASE M5"/>
    <property type="match status" value="1"/>
</dbReference>
<dbReference type="Gene3D" id="3.40.1360.10">
    <property type="match status" value="1"/>
</dbReference>
<accession>A0AAW1P6X3</accession>
<dbReference type="AlphaFoldDB" id="A0AAW1P6X3"/>
<evidence type="ECO:0000313" key="3">
    <source>
        <dbReference type="EMBL" id="KAK9803885.1"/>
    </source>
</evidence>
<evidence type="ECO:0000313" key="4">
    <source>
        <dbReference type="Proteomes" id="UP001489004"/>
    </source>
</evidence>
<evidence type="ECO:0000256" key="1">
    <source>
        <dbReference type="SAM" id="MobiDB-lite"/>
    </source>
</evidence>
<dbReference type="GO" id="GO:0006364">
    <property type="term" value="P:rRNA processing"/>
    <property type="evidence" value="ECO:0007669"/>
    <property type="project" value="TreeGrafter"/>
</dbReference>
<sequence length="230" mass="24520">MPGNSGQSARLARAGMQQRGGSAPRGRPCTPFLIVVEGGHDRDAVQAAVDARVFVLGGAVSAKGWEAASKTRIIRDLRAAAAQSPGLVVLLDPDHAGRQGRDYLDREFPGCLHAFLPLHHASLDDLSRQHSIGVEHAQPAAILAALSRARASQPGRAEFSQDELRGLGLVADWQAMQKGVRMLRMRVCAYLGIGAADGKQLLRALNSYGFSREELLEAIAAAQGPGWPSY</sequence>
<evidence type="ECO:0000259" key="2">
    <source>
        <dbReference type="Pfam" id="PF13331"/>
    </source>
</evidence>
<organism evidence="3 4">
    <name type="scientific">[Myrmecia] bisecta</name>
    <dbReference type="NCBI Taxonomy" id="41462"/>
    <lineage>
        <taxon>Eukaryota</taxon>
        <taxon>Viridiplantae</taxon>
        <taxon>Chlorophyta</taxon>
        <taxon>core chlorophytes</taxon>
        <taxon>Trebouxiophyceae</taxon>
        <taxon>Trebouxiales</taxon>
        <taxon>Trebouxiaceae</taxon>
        <taxon>Myrmecia</taxon>
    </lineage>
</organism>
<comment type="caution">
    <text evidence="3">The sequence shown here is derived from an EMBL/GenBank/DDBJ whole genome shotgun (WGS) entry which is preliminary data.</text>
</comment>
<dbReference type="Pfam" id="PF13331">
    <property type="entry name" value="DUF4093"/>
    <property type="match status" value="1"/>
</dbReference>
<keyword evidence="4" id="KW-1185">Reference proteome</keyword>
<dbReference type="GO" id="GO:0043822">
    <property type="term" value="F:ribonuclease M5 activity"/>
    <property type="evidence" value="ECO:0007669"/>
    <property type="project" value="TreeGrafter"/>
</dbReference>
<dbReference type="EMBL" id="JALJOR010000019">
    <property type="protein sequence ID" value="KAK9803885.1"/>
    <property type="molecule type" value="Genomic_DNA"/>
</dbReference>
<feature type="region of interest" description="Disordered" evidence="1">
    <location>
        <begin position="1"/>
        <end position="25"/>
    </location>
</feature>
<protein>
    <recommendedName>
        <fullName evidence="2">Ribonuclease M5 C-terminal domain-containing protein</fullName>
    </recommendedName>
</protein>